<keyword evidence="2" id="KW-1015">Disulfide bond</keyword>
<keyword evidence="1" id="KW-0732">Signal</keyword>
<dbReference type="SUPFAM" id="SSF48726">
    <property type="entry name" value="Immunoglobulin"/>
    <property type="match status" value="1"/>
</dbReference>
<dbReference type="OrthoDB" id="5966807at2759"/>
<dbReference type="CDD" id="cd00096">
    <property type="entry name" value="Ig"/>
    <property type="match status" value="1"/>
</dbReference>
<sequence length="344" mass="37230">MVASWLVHSTQIKWSGFEPRVGTCVVFLVFDYPLGLLTSIMMTTVEGTSGTSEMEQSASASVHKVKVVAPCNSGSGASSSKLSGGTAGLSVSFRISRTPSNPTIVVIGENNTRVRLEWQFSDAPSNYFVQFWRRKPGGDLKQIASSTNGNAFNPGSTSEFEALLPATLTLKNVQSNEEYTYAIILLNSQASELARDTVTIDVLAFPFTNATATELPQIIVPSTPTPLLTIGKNFTLTCNASGDPFPKITWTKDGTPAEEFNVTGYKLHFTNVELKDVGSYRCTAHNRYGYATSVSIASIECNDCQIKTVAITLQSETWKSALSNQQSVEFKILQANVLSEYGLG</sequence>
<keyword evidence="5" id="KW-1185">Reference proteome</keyword>
<dbReference type="GO" id="GO:0050808">
    <property type="term" value="P:synapse organization"/>
    <property type="evidence" value="ECO:0007669"/>
    <property type="project" value="TreeGrafter"/>
</dbReference>
<gene>
    <name evidence="4" type="primary">Pxdn</name>
    <name evidence="4" type="ORF">AWC38_SpisGene20177</name>
</gene>
<name>A0A2B4RFN0_STYPI</name>
<dbReference type="InterPro" id="IPR013783">
    <property type="entry name" value="Ig-like_fold"/>
</dbReference>
<dbReference type="GO" id="GO:0005886">
    <property type="term" value="C:plasma membrane"/>
    <property type="evidence" value="ECO:0007669"/>
    <property type="project" value="TreeGrafter"/>
</dbReference>
<dbReference type="GO" id="GO:0007156">
    <property type="term" value="P:homophilic cell adhesion via plasma membrane adhesion molecules"/>
    <property type="evidence" value="ECO:0007669"/>
    <property type="project" value="TreeGrafter"/>
</dbReference>
<evidence type="ECO:0000256" key="2">
    <source>
        <dbReference type="ARBA" id="ARBA00023157"/>
    </source>
</evidence>
<dbReference type="AlphaFoldDB" id="A0A2B4RFN0"/>
<evidence type="ECO:0000259" key="3">
    <source>
        <dbReference type="PROSITE" id="PS50835"/>
    </source>
</evidence>
<feature type="domain" description="Ig-like" evidence="3">
    <location>
        <begin position="216"/>
        <end position="300"/>
    </location>
</feature>
<dbReference type="GO" id="GO:0030424">
    <property type="term" value="C:axon"/>
    <property type="evidence" value="ECO:0007669"/>
    <property type="project" value="TreeGrafter"/>
</dbReference>
<accession>A0A2B4RFN0</accession>
<dbReference type="PANTHER" id="PTHR45080">
    <property type="entry name" value="CONTACTIN 5"/>
    <property type="match status" value="1"/>
</dbReference>
<dbReference type="InterPro" id="IPR003599">
    <property type="entry name" value="Ig_sub"/>
</dbReference>
<dbReference type="Proteomes" id="UP000225706">
    <property type="component" value="Unassembled WGS sequence"/>
</dbReference>
<dbReference type="InterPro" id="IPR003598">
    <property type="entry name" value="Ig_sub2"/>
</dbReference>
<evidence type="ECO:0000256" key="1">
    <source>
        <dbReference type="ARBA" id="ARBA00022729"/>
    </source>
</evidence>
<dbReference type="SMART" id="SM00409">
    <property type="entry name" value="IG"/>
    <property type="match status" value="2"/>
</dbReference>
<dbReference type="Gene3D" id="2.60.40.10">
    <property type="entry name" value="Immunoglobulins"/>
    <property type="match status" value="2"/>
</dbReference>
<dbReference type="GO" id="GO:0008046">
    <property type="term" value="F:axon guidance receptor activity"/>
    <property type="evidence" value="ECO:0007669"/>
    <property type="project" value="TreeGrafter"/>
</dbReference>
<dbReference type="SMART" id="SM00408">
    <property type="entry name" value="IGc2"/>
    <property type="match status" value="1"/>
</dbReference>
<dbReference type="InterPro" id="IPR007110">
    <property type="entry name" value="Ig-like_dom"/>
</dbReference>
<reference evidence="5" key="1">
    <citation type="journal article" date="2017" name="bioRxiv">
        <title>Comparative analysis of the genomes of Stylophora pistillata and Acropora digitifera provides evidence for extensive differences between species of corals.</title>
        <authorList>
            <person name="Voolstra C.R."/>
            <person name="Li Y."/>
            <person name="Liew Y.J."/>
            <person name="Baumgarten S."/>
            <person name="Zoccola D."/>
            <person name="Flot J.-F."/>
            <person name="Tambutte S."/>
            <person name="Allemand D."/>
            <person name="Aranda M."/>
        </authorList>
    </citation>
    <scope>NUCLEOTIDE SEQUENCE [LARGE SCALE GENOMIC DNA]</scope>
</reference>
<dbReference type="InterPro" id="IPR050958">
    <property type="entry name" value="Cell_Adh-Cytoskel_Orgn"/>
</dbReference>
<dbReference type="PROSITE" id="PS50835">
    <property type="entry name" value="IG_LIKE"/>
    <property type="match status" value="1"/>
</dbReference>
<dbReference type="PANTHER" id="PTHR45080:SF8">
    <property type="entry name" value="IG-LIKE DOMAIN-CONTAINING PROTEIN"/>
    <property type="match status" value="1"/>
</dbReference>
<protein>
    <submittedName>
        <fullName evidence="4">Peroxidasin-like</fullName>
    </submittedName>
</protein>
<proteinExistence type="predicted"/>
<dbReference type="Pfam" id="PF13927">
    <property type="entry name" value="Ig_3"/>
    <property type="match status" value="1"/>
</dbReference>
<evidence type="ECO:0000313" key="4">
    <source>
        <dbReference type="EMBL" id="PFX15609.1"/>
    </source>
</evidence>
<comment type="caution">
    <text evidence="4">The sequence shown here is derived from an EMBL/GenBank/DDBJ whole genome shotgun (WGS) entry which is preliminary data.</text>
</comment>
<evidence type="ECO:0000313" key="5">
    <source>
        <dbReference type="Proteomes" id="UP000225706"/>
    </source>
</evidence>
<dbReference type="EMBL" id="LSMT01000631">
    <property type="protein sequence ID" value="PFX15609.1"/>
    <property type="molecule type" value="Genomic_DNA"/>
</dbReference>
<dbReference type="GO" id="GO:0043025">
    <property type="term" value="C:neuronal cell body"/>
    <property type="evidence" value="ECO:0007669"/>
    <property type="project" value="TreeGrafter"/>
</dbReference>
<dbReference type="InterPro" id="IPR036179">
    <property type="entry name" value="Ig-like_dom_sf"/>
</dbReference>
<organism evidence="4 5">
    <name type="scientific">Stylophora pistillata</name>
    <name type="common">Smooth cauliflower coral</name>
    <dbReference type="NCBI Taxonomy" id="50429"/>
    <lineage>
        <taxon>Eukaryota</taxon>
        <taxon>Metazoa</taxon>
        <taxon>Cnidaria</taxon>
        <taxon>Anthozoa</taxon>
        <taxon>Hexacorallia</taxon>
        <taxon>Scleractinia</taxon>
        <taxon>Astrocoeniina</taxon>
        <taxon>Pocilloporidae</taxon>
        <taxon>Stylophora</taxon>
    </lineage>
</organism>